<dbReference type="AlphaFoldDB" id="A0A5C3QCZ7"/>
<dbReference type="Pfam" id="PF10165">
    <property type="entry name" value="Ric8"/>
    <property type="match status" value="1"/>
</dbReference>
<keyword evidence="2" id="KW-0344">Guanine-nucleotide releasing factor</keyword>
<evidence type="ECO:0000313" key="6">
    <source>
        <dbReference type="Proteomes" id="UP000305067"/>
    </source>
</evidence>
<sequence>MSNVLNDYTALSNTSSRTAVNDVLNAIINASPIAFDSATRTQLIQSIINDLNTCHYGGSGSGKGRLTAGDSAQAILAVKNLGKHPLGSQCISSQSNISILLQLSSLKDLEASNEALRCIANSMLLIESARETFVQTDVGGRAAATELLEKSTSPDRIFLASRILFLATVSPSAAAPFIRSLVEDKISHSKTMLDIIGAKLDFLSLGILGGTKMAREAMTDLLKFVFNLLLHYPKLVDSDSSKGKNAASSSSQSEPKQLGEAWHPRLDDLLPPLLRVFNSMPPLFPSPLGAPLTHVIHALIGIPVTDTLRSHWLPPSNSPSSRSTRASTPSSPRTSSDNSPIEGPSSSKASSPMDKALSVLAAGRRSLSRSPSPMPSARPQDTLLRAYDLLEVSLSYYFPGKIDPDHLSVRDRAKSEGDNTCDDLLSPLVLLITRLCAADENSRKRMRDWVVPSDIDRTTALEEKADILGRCLRLMSSVYHERLKNTIGEMLFTMYDSDASILSANVGYGNVAGFLFNKGIMSAPPPPGSTDGISTPGDNVNPITGVVNRPRPNVEEEMTEEEKEREAEKLFVLFDRLEKTGALPPEQNPIRKAIKEGKVGGPGI</sequence>
<evidence type="ECO:0000256" key="1">
    <source>
        <dbReference type="ARBA" id="ARBA00009049"/>
    </source>
</evidence>
<feature type="region of interest" description="Disordered" evidence="4">
    <location>
        <begin position="238"/>
        <end position="260"/>
    </location>
</feature>
<feature type="compositionally biased region" description="Low complexity" evidence="4">
    <location>
        <begin position="243"/>
        <end position="253"/>
    </location>
</feature>
<dbReference type="PANTHER" id="PTHR12425:SF5">
    <property type="entry name" value="SYNEMBRYN"/>
    <property type="match status" value="1"/>
</dbReference>
<gene>
    <name evidence="5" type="ORF">BDV98DRAFT_576286</name>
</gene>
<evidence type="ECO:0000256" key="2">
    <source>
        <dbReference type="ARBA" id="ARBA00022658"/>
    </source>
</evidence>
<evidence type="ECO:0000256" key="4">
    <source>
        <dbReference type="SAM" id="MobiDB-lite"/>
    </source>
</evidence>
<dbReference type="GO" id="GO:0001965">
    <property type="term" value="F:G-protein alpha-subunit binding"/>
    <property type="evidence" value="ECO:0007669"/>
    <property type="project" value="TreeGrafter"/>
</dbReference>
<accession>A0A5C3QCZ7</accession>
<organism evidence="5 6">
    <name type="scientific">Pterulicium gracile</name>
    <dbReference type="NCBI Taxonomy" id="1884261"/>
    <lineage>
        <taxon>Eukaryota</taxon>
        <taxon>Fungi</taxon>
        <taxon>Dikarya</taxon>
        <taxon>Basidiomycota</taxon>
        <taxon>Agaricomycotina</taxon>
        <taxon>Agaricomycetes</taxon>
        <taxon>Agaricomycetidae</taxon>
        <taxon>Agaricales</taxon>
        <taxon>Pleurotineae</taxon>
        <taxon>Pterulaceae</taxon>
        <taxon>Pterulicium</taxon>
    </lineage>
</organism>
<evidence type="ECO:0000313" key="5">
    <source>
        <dbReference type="EMBL" id="TFK96333.1"/>
    </source>
</evidence>
<dbReference type="STRING" id="1884261.A0A5C3QCZ7"/>
<dbReference type="OrthoDB" id="5585685at2759"/>
<comment type="similarity">
    <text evidence="1">Belongs to the synembryn family.</text>
</comment>
<dbReference type="InterPro" id="IPR019318">
    <property type="entry name" value="Gua_nucleotide_exch_fac_Ric8"/>
</dbReference>
<dbReference type="EMBL" id="ML178862">
    <property type="protein sequence ID" value="TFK96333.1"/>
    <property type="molecule type" value="Genomic_DNA"/>
</dbReference>
<proteinExistence type="inferred from homology"/>
<feature type="region of interest" description="Disordered" evidence="4">
    <location>
        <begin position="582"/>
        <end position="604"/>
    </location>
</feature>
<keyword evidence="3" id="KW-0143">Chaperone</keyword>
<name>A0A5C3QCZ7_9AGAR</name>
<keyword evidence="6" id="KW-1185">Reference proteome</keyword>
<dbReference type="GO" id="GO:0005737">
    <property type="term" value="C:cytoplasm"/>
    <property type="evidence" value="ECO:0007669"/>
    <property type="project" value="TreeGrafter"/>
</dbReference>
<protein>
    <submittedName>
        <fullName evidence="5">Guanine nucleotide exchange factor</fullName>
    </submittedName>
</protein>
<evidence type="ECO:0000256" key="3">
    <source>
        <dbReference type="ARBA" id="ARBA00023186"/>
    </source>
</evidence>
<feature type="region of interest" description="Disordered" evidence="4">
    <location>
        <begin position="534"/>
        <end position="565"/>
    </location>
</feature>
<dbReference type="Proteomes" id="UP000305067">
    <property type="component" value="Unassembled WGS sequence"/>
</dbReference>
<dbReference type="GO" id="GO:0007186">
    <property type="term" value="P:G protein-coupled receptor signaling pathway"/>
    <property type="evidence" value="ECO:0007669"/>
    <property type="project" value="TreeGrafter"/>
</dbReference>
<dbReference type="GO" id="GO:0005085">
    <property type="term" value="F:guanyl-nucleotide exchange factor activity"/>
    <property type="evidence" value="ECO:0007669"/>
    <property type="project" value="UniProtKB-KW"/>
</dbReference>
<feature type="compositionally biased region" description="Low complexity" evidence="4">
    <location>
        <begin position="314"/>
        <end position="340"/>
    </location>
</feature>
<reference evidence="5 6" key="1">
    <citation type="journal article" date="2019" name="Nat. Ecol. Evol.">
        <title>Megaphylogeny resolves global patterns of mushroom evolution.</title>
        <authorList>
            <person name="Varga T."/>
            <person name="Krizsan K."/>
            <person name="Foldi C."/>
            <person name="Dima B."/>
            <person name="Sanchez-Garcia M."/>
            <person name="Sanchez-Ramirez S."/>
            <person name="Szollosi G.J."/>
            <person name="Szarkandi J.G."/>
            <person name="Papp V."/>
            <person name="Albert L."/>
            <person name="Andreopoulos W."/>
            <person name="Angelini C."/>
            <person name="Antonin V."/>
            <person name="Barry K.W."/>
            <person name="Bougher N.L."/>
            <person name="Buchanan P."/>
            <person name="Buyck B."/>
            <person name="Bense V."/>
            <person name="Catcheside P."/>
            <person name="Chovatia M."/>
            <person name="Cooper J."/>
            <person name="Damon W."/>
            <person name="Desjardin D."/>
            <person name="Finy P."/>
            <person name="Geml J."/>
            <person name="Haridas S."/>
            <person name="Hughes K."/>
            <person name="Justo A."/>
            <person name="Karasinski D."/>
            <person name="Kautmanova I."/>
            <person name="Kiss B."/>
            <person name="Kocsube S."/>
            <person name="Kotiranta H."/>
            <person name="LaButti K.M."/>
            <person name="Lechner B.E."/>
            <person name="Liimatainen K."/>
            <person name="Lipzen A."/>
            <person name="Lukacs Z."/>
            <person name="Mihaltcheva S."/>
            <person name="Morgado L.N."/>
            <person name="Niskanen T."/>
            <person name="Noordeloos M.E."/>
            <person name="Ohm R.A."/>
            <person name="Ortiz-Santana B."/>
            <person name="Ovrebo C."/>
            <person name="Racz N."/>
            <person name="Riley R."/>
            <person name="Savchenko A."/>
            <person name="Shiryaev A."/>
            <person name="Soop K."/>
            <person name="Spirin V."/>
            <person name="Szebenyi C."/>
            <person name="Tomsovsky M."/>
            <person name="Tulloss R.E."/>
            <person name="Uehling J."/>
            <person name="Grigoriev I.V."/>
            <person name="Vagvolgyi C."/>
            <person name="Papp T."/>
            <person name="Martin F.M."/>
            <person name="Miettinen O."/>
            <person name="Hibbett D.S."/>
            <person name="Nagy L.G."/>
        </authorList>
    </citation>
    <scope>NUCLEOTIDE SEQUENCE [LARGE SCALE GENOMIC DNA]</scope>
    <source>
        <strain evidence="5 6">CBS 309.79</strain>
    </source>
</reference>
<feature type="region of interest" description="Disordered" evidence="4">
    <location>
        <begin position="311"/>
        <end position="354"/>
    </location>
</feature>
<dbReference type="PANTHER" id="PTHR12425">
    <property type="entry name" value="SYNEMBRYN"/>
    <property type="match status" value="1"/>
</dbReference>